<evidence type="ECO:0000259" key="9">
    <source>
        <dbReference type="Pfam" id="PF12821"/>
    </source>
</evidence>
<dbReference type="InterPro" id="IPR010619">
    <property type="entry name" value="ThrE-like_N"/>
</dbReference>
<evidence type="ECO:0000256" key="5">
    <source>
        <dbReference type="ARBA" id="ARBA00023136"/>
    </source>
</evidence>
<feature type="transmembrane region" description="Helical" evidence="7">
    <location>
        <begin position="334"/>
        <end position="353"/>
    </location>
</feature>
<dbReference type="Pfam" id="PF06738">
    <property type="entry name" value="ThrE"/>
    <property type="match status" value="1"/>
</dbReference>
<reference evidence="10 11" key="1">
    <citation type="journal article" date="2019" name="Emerg. Microbes Infect.">
        <title>Comprehensive subspecies identification of 175 nontuberculous mycobacteria species based on 7547 genomic profiles.</title>
        <authorList>
            <person name="Matsumoto Y."/>
            <person name="Kinjo T."/>
            <person name="Motooka D."/>
            <person name="Nabeya D."/>
            <person name="Jung N."/>
            <person name="Uechi K."/>
            <person name="Horii T."/>
            <person name="Iida T."/>
            <person name="Fujita J."/>
            <person name="Nakamura S."/>
        </authorList>
    </citation>
    <scope>NUCLEOTIDE SEQUENCE [LARGE SCALE GENOMIC DNA]</scope>
    <source>
        <strain evidence="10 11">JCM 12143</strain>
    </source>
</reference>
<feature type="domain" description="Threonine/Serine exporter ThrE" evidence="9">
    <location>
        <begin position="289"/>
        <end position="409"/>
    </location>
</feature>
<keyword evidence="5 7" id="KW-0472">Membrane</keyword>
<keyword evidence="3 7" id="KW-0812">Transmembrane</keyword>
<dbReference type="PANTHER" id="PTHR34390">
    <property type="entry name" value="UPF0442 PROTEIN YJJB-RELATED"/>
    <property type="match status" value="1"/>
</dbReference>
<evidence type="ECO:0008006" key="12">
    <source>
        <dbReference type="Google" id="ProtNLM"/>
    </source>
</evidence>
<evidence type="ECO:0000256" key="3">
    <source>
        <dbReference type="ARBA" id="ARBA00022692"/>
    </source>
</evidence>
<evidence type="ECO:0000256" key="1">
    <source>
        <dbReference type="ARBA" id="ARBA00004651"/>
    </source>
</evidence>
<feature type="transmembrane region" description="Helical" evidence="7">
    <location>
        <begin position="393"/>
        <end position="415"/>
    </location>
</feature>
<sequence>MGSSQTVRMDETGVRRVLDIALRFGQLLLGSQAGTADVAASVLAVATAYGLPQTQVDIMANSIRVSVPRGVPGAPVTAMYLVQSRSLDYTRLQLATDLAEHVVNTTPDPEWVQQQLDIVSRAAHPYPRWVATAGWAVMAGGFAVLIGAGPLVALVSAVTTALIDRIGRVLNGWRLPLLFQQVVAAAVATGVAIGLHAAGWLPAGTPVSPVVAANIVVLLSGLATVGSVQDAITGYQLTAVSRGMDIVLSSVGILVGVSIAVQIGGVFGAEVRVSPGMPVAVLSVPVYVLAGAIGAAAAAIAGYAQFKAALAAGLAGATATLLFFGLQLVQANPIVSSFAAAAATGLVGTLLAPRLRVTPLVIIMAGIIPLVPGLTLFRGFVQLVNGRPDAGSSLGMAAGLALALGAGAVLGPLLAPSVRRELSRYHLRGRGPATRRLRSPYRIPQLAGIRYFGRRAVQSGS</sequence>
<feature type="transmembrane region" description="Helical" evidence="7">
    <location>
        <begin position="135"/>
        <end position="163"/>
    </location>
</feature>
<keyword evidence="2" id="KW-1003">Cell membrane</keyword>
<evidence type="ECO:0000256" key="6">
    <source>
        <dbReference type="ARBA" id="ARBA00034125"/>
    </source>
</evidence>
<feature type="transmembrane region" description="Helical" evidence="7">
    <location>
        <begin position="207"/>
        <end position="225"/>
    </location>
</feature>
<comment type="subcellular location">
    <subcellularLocation>
        <location evidence="1">Cell membrane</location>
        <topology evidence="1">Multi-pass membrane protein</topology>
    </subcellularLocation>
</comment>
<feature type="transmembrane region" description="Helical" evidence="7">
    <location>
        <begin position="175"/>
        <end position="201"/>
    </location>
</feature>
<keyword evidence="4 7" id="KW-1133">Transmembrane helix</keyword>
<dbReference type="Proteomes" id="UP000467636">
    <property type="component" value="Chromosome"/>
</dbReference>
<feature type="domain" description="Threonine/serine exporter-like N-terminal" evidence="8">
    <location>
        <begin position="19"/>
        <end position="263"/>
    </location>
</feature>
<dbReference type="EMBL" id="AP022564">
    <property type="protein sequence ID" value="BBX22556.1"/>
    <property type="molecule type" value="Genomic_DNA"/>
</dbReference>
<keyword evidence="11" id="KW-1185">Reference proteome</keyword>
<evidence type="ECO:0000313" key="11">
    <source>
        <dbReference type="Proteomes" id="UP000467636"/>
    </source>
</evidence>
<dbReference type="InterPro" id="IPR024528">
    <property type="entry name" value="ThrE_2"/>
</dbReference>
<dbReference type="GO" id="GO:0005886">
    <property type="term" value="C:plasma membrane"/>
    <property type="evidence" value="ECO:0007669"/>
    <property type="project" value="UniProtKB-SubCell"/>
</dbReference>
<feature type="transmembrane region" description="Helical" evidence="7">
    <location>
        <begin position="279"/>
        <end position="301"/>
    </location>
</feature>
<feature type="transmembrane region" description="Helical" evidence="7">
    <location>
        <begin position="308"/>
        <end position="328"/>
    </location>
</feature>
<protein>
    <recommendedName>
        <fullName evidence="12">Transmembrane protein</fullName>
    </recommendedName>
</protein>
<dbReference type="GO" id="GO:0022857">
    <property type="term" value="F:transmembrane transporter activity"/>
    <property type="evidence" value="ECO:0007669"/>
    <property type="project" value="InterPro"/>
</dbReference>
<comment type="similarity">
    <text evidence="6">Belongs to the ThrE exporter (TC 2.A.79) family.</text>
</comment>
<accession>A0AAD1MHB2</accession>
<gene>
    <name evidence="10" type="ORF">MTER_19670</name>
</gene>
<proteinExistence type="inferred from homology"/>
<dbReference type="Pfam" id="PF12821">
    <property type="entry name" value="ThrE_2"/>
    <property type="match status" value="1"/>
</dbReference>
<dbReference type="AlphaFoldDB" id="A0AAD1MHB2"/>
<evidence type="ECO:0000256" key="4">
    <source>
        <dbReference type="ARBA" id="ARBA00022989"/>
    </source>
</evidence>
<organism evidence="10 11">
    <name type="scientific">Mycolicibacter terrae</name>
    <dbReference type="NCBI Taxonomy" id="1788"/>
    <lineage>
        <taxon>Bacteria</taxon>
        <taxon>Bacillati</taxon>
        <taxon>Actinomycetota</taxon>
        <taxon>Actinomycetes</taxon>
        <taxon>Mycobacteriales</taxon>
        <taxon>Mycobacteriaceae</taxon>
        <taxon>Mycolicibacter</taxon>
    </lineage>
</organism>
<feature type="transmembrane region" description="Helical" evidence="7">
    <location>
        <begin position="360"/>
        <end position="381"/>
    </location>
</feature>
<evidence type="ECO:0000256" key="7">
    <source>
        <dbReference type="SAM" id="Phobius"/>
    </source>
</evidence>
<feature type="transmembrane region" description="Helical" evidence="7">
    <location>
        <begin position="246"/>
        <end position="267"/>
    </location>
</feature>
<dbReference type="InterPro" id="IPR050539">
    <property type="entry name" value="ThrE_Dicarb/AminoAcid_Exp"/>
</dbReference>
<evidence type="ECO:0000313" key="10">
    <source>
        <dbReference type="EMBL" id="BBX22556.1"/>
    </source>
</evidence>
<dbReference type="GO" id="GO:0015744">
    <property type="term" value="P:succinate transport"/>
    <property type="evidence" value="ECO:0007669"/>
    <property type="project" value="TreeGrafter"/>
</dbReference>
<name>A0AAD1MHB2_9MYCO</name>
<evidence type="ECO:0000259" key="8">
    <source>
        <dbReference type="Pfam" id="PF06738"/>
    </source>
</evidence>
<evidence type="ECO:0000256" key="2">
    <source>
        <dbReference type="ARBA" id="ARBA00022475"/>
    </source>
</evidence>